<name>A0A1M5VYW7_9GAMM</name>
<dbReference type="STRING" id="299255.SAMN02745129_3073"/>
<dbReference type="EMBL" id="FQXG01000004">
    <property type="protein sequence ID" value="SHH80472.1"/>
    <property type="molecule type" value="Genomic_DNA"/>
</dbReference>
<dbReference type="PROSITE" id="PS51257">
    <property type="entry name" value="PROKAR_LIPOPROTEIN"/>
    <property type="match status" value="1"/>
</dbReference>
<dbReference type="RefSeq" id="WP_067664274.1">
    <property type="nucleotide sequence ID" value="NZ_FQXG01000004.1"/>
</dbReference>
<evidence type="ECO:0000313" key="2">
    <source>
        <dbReference type="EMBL" id="SHH80472.1"/>
    </source>
</evidence>
<gene>
    <name evidence="2" type="ORF">SAMN02745129_3073</name>
</gene>
<keyword evidence="3" id="KW-1185">Reference proteome</keyword>
<feature type="signal peptide" evidence="1">
    <location>
        <begin position="1"/>
        <end position="22"/>
    </location>
</feature>
<dbReference type="OrthoDB" id="6248402at2"/>
<proteinExistence type="predicted"/>
<sequence>MKKLVLASAVGLLLAGCNSNNPNDNPTGPEFPDAGEVAPVKKGLYIASELKPNCGIPGIKYVFQDEAGAVIGEPRYTDEQGFIDLDVKLPLTAKYVTYLYAPEVDYAHWDASTFELAMFAGEGIASKVKLQWIDEAAYTQCGAIEGKTTELGLSNVSAADSLNANHFALLDDSQDTLTLAHNGPVMVAGYQNDKLVGTQLIDSRELESGEMVEVALDSDAEQVWLHDTLEGTLPAAAIQLQYANYPTRMAIDTPSTEDLNPMVNLVNAIENGGINLASFEHVVENDFFAQRVAQMAGELLALNNNFEFAEDGWDFNVIGIPTGYTEGVTYPFMMNKIYCGHNLGNILQSYQDLVDRFPGLDIPNLREIIHDATDGRLDFETFIAISGVVDITPECNLNDLSYELAEEEMLETGKFAAHYSARYFTGTGNFNGECVEKSNCKYIYRNVYAMAEHLQADETDTPWPLPPGPGYSHGTFFIPDVPEELTFSALGGMITRQSFVLSDQQDPQFLHALAAGEANQLIANDHWVEKEIPQSRLEPLLIPGEPLSEEAFEARYQSEYQAVGRFN</sequence>
<dbReference type="AlphaFoldDB" id="A0A1M5VYW7"/>
<organism evidence="2 3">
    <name type="scientific">Ferrimonas marina</name>
    <dbReference type="NCBI Taxonomy" id="299255"/>
    <lineage>
        <taxon>Bacteria</taxon>
        <taxon>Pseudomonadati</taxon>
        <taxon>Pseudomonadota</taxon>
        <taxon>Gammaproteobacteria</taxon>
        <taxon>Alteromonadales</taxon>
        <taxon>Ferrimonadaceae</taxon>
        <taxon>Ferrimonas</taxon>
    </lineage>
</organism>
<reference evidence="2 3" key="1">
    <citation type="submission" date="2016-11" db="EMBL/GenBank/DDBJ databases">
        <authorList>
            <person name="Jaros S."/>
            <person name="Januszkiewicz K."/>
            <person name="Wedrychowicz H."/>
        </authorList>
    </citation>
    <scope>NUCLEOTIDE SEQUENCE [LARGE SCALE GENOMIC DNA]</scope>
    <source>
        <strain evidence="2 3">DSM 16917</strain>
    </source>
</reference>
<accession>A0A1M5VYW7</accession>
<evidence type="ECO:0000313" key="3">
    <source>
        <dbReference type="Proteomes" id="UP000184268"/>
    </source>
</evidence>
<keyword evidence="1" id="KW-0732">Signal</keyword>
<dbReference type="Proteomes" id="UP000184268">
    <property type="component" value="Unassembled WGS sequence"/>
</dbReference>
<evidence type="ECO:0000256" key="1">
    <source>
        <dbReference type="SAM" id="SignalP"/>
    </source>
</evidence>
<protein>
    <submittedName>
        <fullName evidence="2">Uncharacterized protein</fullName>
    </submittedName>
</protein>
<feature type="chain" id="PRO_5009914548" evidence="1">
    <location>
        <begin position="23"/>
        <end position="567"/>
    </location>
</feature>